<dbReference type="EMBL" id="NGEL01000025">
    <property type="protein sequence ID" value="OTM93008.1"/>
    <property type="molecule type" value="Genomic_DNA"/>
</dbReference>
<evidence type="ECO:0000313" key="4">
    <source>
        <dbReference type="Proteomes" id="UP000194699"/>
    </source>
</evidence>
<protein>
    <submittedName>
        <fullName evidence="3">Transcriptional regulator</fullName>
    </submittedName>
</protein>
<dbReference type="PROSITE" id="PS50943">
    <property type="entry name" value="HTH_CROC1"/>
    <property type="match status" value="1"/>
</dbReference>
<gene>
    <name evidence="3" type="ORF">B9X95_02920</name>
</gene>
<comment type="caution">
    <text evidence="3">The sequence shown here is derived from an EMBL/GenBank/DDBJ whole genome shotgun (WGS) entry which is preliminary data.</text>
</comment>
<dbReference type="PANTHER" id="PTHR46558:SF4">
    <property type="entry name" value="DNA-BIDING PHAGE PROTEIN"/>
    <property type="match status" value="1"/>
</dbReference>
<feature type="domain" description="HTH cro/C1-type" evidence="2">
    <location>
        <begin position="6"/>
        <end position="60"/>
    </location>
</feature>
<dbReference type="RefSeq" id="WP_016659748.1">
    <property type="nucleotide sequence ID" value="NZ_JAPCWS010000074.1"/>
</dbReference>
<evidence type="ECO:0000313" key="3">
    <source>
        <dbReference type="EMBL" id="OTM93008.1"/>
    </source>
</evidence>
<dbReference type="AlphaFoldDB" id="A0A241ZIN0"/>
<dbReference type="Proteomes" id="UP000194699">
    <property type="component" value="Unassembled WGS sequence"/>
</dbReference>
<evidence type="ECO:0000259" key="2">
    <source>
        <dbReference type="PROSITE" id="PS50943"/>
    </source>
</evidence>
<dbReference type="InterPro" id="IPR001387">
    <property type="entry name" value="Cro/C1-type_HTH"/>
</dbReference>
<dbReference type="PANTHER" id="PTHR46558">
    <property type="entry name" value="TRACRIPTIONAL REGULATORY PROTEIN-RELATED-RELATED"/>
    <property type="match status" value="1"/>
</dbReference>
<accession>A0A241ZIN0</accession>
<dbReference type="GO" id="GO:0003677">
    <property type="term" value="F:DNA binding"/>
    <property type="evidence" value="ECO:0007669"/>
    <property type="project" value="UniProtKB-KW"/>
</dbReference>
<sequence>MINDALVAIRKYHGISQTDLSTQLGISNSYLSEIEKGKKKPSLEILEKYSKQFDMPLSSLLFFSEKLDDGQPLSVATKFRLASAKKIVRLMEWLSDNDKS</sequence>
<keyword evidence="1" id="KW-0238">DNA-binding</keyword>
<dbReference type="SUPFAM" id="SSF47413">
    <property type="entry name" value="lambda repressor-like DNA-binding domains"/>
    <property type="match status" value="1"/>
</dbReference>
<name>A0A241ZIN0_ACIBA</name>
<dbReference type="Pfam" id="PF01381">
    <property type="entry name" value="HTH_3"/>
    <property type="match status" value="1"/>
</dbReference>
<dbReference type="Gene3D" id="1.10.260.40">
    <property type="entry name" value="lambda repressor-like DNA-binding domains"/>
    <property type="match status" value="1"/>
</dbReference>
<evidence type="ECO:0000256" key="1">
    <source>
        <dbReference type="ARBA" id="ARBA00023125"/>
    </source>
</evidence>
<dbReference type="CDD" id="cd00093">
    <property type="entry name" value="HTH_XRE"/>
    <property type="match status" value="1"/>
</dbReference>
<organism evidence="3 4">
    <name type="scientific">Acinetobacter baumannii</name>
    <dbReference type="NCBI Taxonomy" id="470"/>
    <lineage>
        <taxon>Bacteria</taxon>
        <taxon>Pseudomonadati</taxon>
        <taxon>Pseudomonadota</taxon>
        <taxon>Gammaproteobacteria</taxon>
        <taxon>Moraxellales</taxon>
        <taxon>Moraxellaceae</taxon>
        <taxon>Acinetobacter</taxon>
        <taxon>Acinetobacter calcoaceticus/baumannii complex</taxon>
    </lineage>
</organism>
<dbReference type="InterPro" id="IPR010982">
    <property type="entry name" value="Lambda_DNA-bd_dom_sf"/>
</dbReference>
<dbReference type="SMART" id="SM00530">
    <property type="entry name" value="HTH_XRE"/>
    <property type="match status" value="1"/>
</dbReference>
<proteinExistence type="predicted"/>
<reference evidence="3 4" key="1">
    <citation type="submission" date="2017-05" db="EMBL/GenBank/DDBJ databases">
        <authorList>
            <person name="Song R."/>
            <person name="Chenine A.L."/>
            <person name="Ruprecht R.M."/>
        </authorList>
    </citation>
    <scope>NUCLEOTIDE SEQUENCE [LARGE SCALE GENOMIC DNA]</scope>
    <source>
        <strain evidence="3 4">PR350</strain>
    </source>
</reference>